<sequence length="207" mass="24217">MHRQGPNGTGTSFITTELPRRPICALREKEHKRLLFRFPEPVPPAKTPAELQYRQFQGRSGAGRWIKRRGVPSYKHRRRPPLSRITWFFWTELQTQEHLLYFSSDWGQISNLTRLHTAVHLISFMAKMDQDCRCPPQEICALHPSMMDEKSDTVMSPGEKYDLHAQKRVHARCFPTLRSVGWDVMSLILSSAEMWQEMITPSLTEKR</sequence>
<dbReference type="Proteomes" id="UP001187343">
    <property type="component" value="Unassembled WGS sequence"/>
</dbReference>
<accession>A0AA88P525</accession>
<gene>
    <name evidence="1" type="ORF">Q8A67_022357</name>
</gene>
<keyword evidence="2" id="KW-1185">Reference proteome</keyword>
<protein>
    <submittedName>
        <fullName evidence="1">Uncharacterized protein</fullName>
    </submittedName>
</protein>
<proteinExistence type="predicted"/>
<organism evidence="1 2">
    <name type="scientific">Cirrhinus molitorella</name>
    <name type="common">mud carp</name>
    <dbReference type="NCBI Taxonomy" id="172907"/>
    <lineage>
        <taxon>Eukaryota</taxon>
        <taxon>Metazoa</taxon>
        <taxon>Chordata</taxon>
        <taxon>Craniata</taxon>
        <taxon>Vertebrata</taxon>
        <taxon>Euteleostomi</taxon>
        <taxon>Actinopterygii</taxon>
        <taxon>Neopterygii</taxon>
        <taxon>Teleostei</taxon>
        <taxon>Ostariophysi</taxon>
        <taxon>Cypriniformes</taxon>
        <taxon>Cyprinidae</taxon>
        <taxon>Labeoninae</taxon>
        <taxon>Labeonini</taxon>
        <taxon>Cirrhinus</taxon>
    </lineage>
</organism>
<reference evidence="1" key="1">
    <citation type="submission" date="2023-08" db="EMBL/GenBank/DDBJ databases">
        <title>Chromosome-level Genome Assembly of mud carp (Cirrhinus molitorella).</title>
        <authorList>
            <person name="Liu H."/>
        </authorList>
    </citation>
    <scope>NUCLEOTIDE SEQUENCE</scope>
    <source>
        <strain evidence="1">Prfri</strain>
        <tissue evidence="1">Muscle</tissue>
    </source>
</reference>
<evidence type="ECO:0000313" key="1">
    <source>
        <dbReference type="EMBL" id="KAK2872460.1"/>
    </source>
</evidence>
<dbReference type="AlphaFoldDB" id="A0AA88P525"/>
<comment type="caution">
    <text evidence="1">The sequence shown here is derived from an EMBL/GenBank/DDBJ whole genome shotgun (WGS) entry which is preliminary data.</text>
</comment>
<dbReference type="EMBL" id="JAUYZG010000022">
    <property type="protein sequence ID" value="KAK2872460.1"/>
    <property type="molecule type" value="Genomic_DNA"/>
</dbReference>
<name>A0AA88P525_9TELE</name>
<evidence type="ECO:0000313" key="2">
    <source>
        <dbReference type="Proteomes" id="UP001187343"/>
    </source>
</evidence>